<keyword evidence="4" id="KW-1185">Reference proteome</keyword>
<keyword evidence="2" id="KW-1133">Transmembrane helix</keyword>
<feature type="transmembrane region" description="Helical" evidence="2">
    <location>
        <begin position="15"/>
        <end position="34"/>
    </location>
</feature>
<evidence type="ECO:0000256" key="2">
    <source>
        <dbReference type="SAM" id="Phobius"/>
    </source>
</evidence>
<dbReference type="AlphaFoldDB" id="A0A316FJ16"/>
<evidence type="ECO:0000256" key="1">
    <source>
        <dbReference type="SAM" id="MobiDB-lite"/>
    </source>
</evidence>
<dbReference type="Proteomes" id="UP000245697">
    <property type="component" value="Unassembled WGS sequence"/>
</dbReference>
<keyword evidence="2" id="KW-0472">Membrane</keyword>
<organism evidence="3 4">
    <name type="scientific">Actinoplanes xinjiangensis</name>
    <dbReference type="NCBI Taxonomy" id="512350"/>
    <lineage>
        <taxon>Bacteria</taxon>
        <taxon>Bacillati</taxon>
        <taxon>Actinomycetota</taxon>
        <taxon>Actinomycetes</taxon>
        <taxon>Micromonosporales</taxon>
        <taxon>Micromonosporaceae</taxon>
        <taxon>Actinoplanes</taxon>
    </lineage>
</organism>
<evidence type="ECO:0000313" key="4">
    <source>
        <dbReference type="Proteomes" id="UP000245697"/>
    </source>
</evidence>
<protein>
    <submittedName>
        <fullName evidence="3">Uncharacterized protein</fullName>
    </submittedName>
</protein>
<reference evidence="3 4" key="1">
    <citation type="submission" date="2018-05" db="EMBL/GenBank/DDBJ databases">
        <title>Genomic Encyclopedia of Archaeal and Bacterial Type Strains, Phase II (KMG-II): from individual species to whole genera.</title>
        <authorList>
            <person name="Goeker M."/>
        </authorList>
    </citation>
    <scope>NUCLEOTIDE SEQUENCE [LARGE SCALE GENOMIC DNA]</scope>
    <source>
        <strain evidence="3 4">DSM 45184</strain>
    </source>
</reference>
<dbReference type="RefSeq" id="WP_146246288.1">
    <property type="nucleotide sequence ID" value="NZ_BONA01000039.1"/>
</dbReference>
<sequence>MSEQYEPPSAKGRTWFLAALLVMVILAVAAGLTLSRIRDAEAGTGADPSTSAPVSLELFGDR</sequence>
<dbReference type="EMBL" id="QGGR01000006">
    <property type="protein sequence ID" value="PWK48092.1"/>
    <property type="molecule type" value="Genomic_DNA"/>
</dbReference>
<accession>A0A316FJ16</accession>
<name>A0A316FJ16_9ACTN</name>
<proteinExistence type="predicted"/>
<comment type="caution">
    <text evidence="3">The sequence shown here is derived from an EMBL/GenBank/DDBJ whole genome shotgun (WGS) entry which is preliminary data.</text>
</comment>
<gene>
    <name evidence="3" type="ORF">BC793_106119</name>
</gene>
<evidence type="ECO:0000313" key="3">
    <source>
        <dbReference type="EMBL" id="PWK48092.1"/>
    </source>
</evidence>
<feature type="region of interest" description="Disordered" evidence="1">
    <location>
        <begin position="42"/>
        <end position="62"/>
    </location>
</feature>
<keyword evidence="2" id="KW-0812">Transmembrane</keyword>